<evidence type="ECO:0000313" key="2">
    <source>
        <dbReference type="EMBL" id="QWV96507.1"/>
    </source>
</evidence>
<organism evidence="2 3">
    <name type="scientific">Geomonas diazotrophica</name>
    <dbReference type="NCBI Taxonomy" id="2843197"/>
    <lineage>
        <taxon>Bacteria</taxon>
        <taxon>Pseudomonadati</taxon>
        <taxon>Thermodesulfobacteriota</taxon>
        <taxon>Desulfuromonadia</taxon>
        <taxon>Geobacterales</taxon>
        <taxon>Geobacteraceae</taxon>
        <taxon>Geomonas</taxon>
    </lineage>
</organism>
<dbReference type="Proteomes" id="UP000683493">
    <property type="component" value="Chromosome"/>
</dbReference>
<keyword evidence="1" id="KW-0732">Signal</keyword>
<sequence>MSRLKVGTVSVTVLLMLFGAEAAQADSIHGFLEYGYGGSLYRNTVATGDESRARSEAFVQRYSLGFDRSIFPSLVLSGGGLFQDSAQNGTSDGVRTKSEDWSLSPYLELALKNPFVSSGVGYRRREESSKSNGVSSPKQINDQYSLNVGLRPSQLPTLDATFTKRYIYDEKRMAQNIETDSYTWGTHFTTKGNIELNYGGSYSKQQDLLLQSQSEGLSNNARIATSGETADRRLTYQVSYNVASQSSTITSKGNGSATLYISQIGQMQTLVTNPVNPTADLGQLGSFQPLNLVLPQNQLPPAITTQNNIGMSFTNPTDVSTLFILVTSAAPSGTIPRLESLQALENQFSWQIYTSEDGISWSVPAGQVVSVQSGHNPADPGSDQVGFVIKFQQLNLRHIKVVETPVQLSAAAFPTDINPSSIVASSIVAFRTLQASQGHSASSRSTGGVLDLSMRARLWDNPAISYDFGAVVSHSQVDQQGVSVSLLVMNGISAFQRFNDVWVGTGRVSEEFDQPASGPIRNALSYSASVVATPLPTLNHSLVFSGRAEFMGGSTTTSNSVYLNNSAQLYTGVAFNMSGGYSTATRANGQVSEGVNITCGLDLVPNRDLTLGLSYLDQSGRVTGGGLPDKNSFARTATVNASYRPFETLYVSGSYSLSMENDRDNTTLTNYALSWSPFRGGDLQFSFSYNEALSSSGNEVTRSASPSLTWNIRPGSTLTSAVSRERSSGASSGVTQNTSWSNQLRISF</sequence>
<keyword evidence="3" id="KW-1185">Reference proteome</keyword>
<accession>A0ABX8JIM3</accession>
<reference evidence="2 3" key="1">
    <citation type="submission" date="2021-06" db="EMBL/GenBank/DDBJ databases">
        <title>Gemonas diversity in paddy soil.</title>
        <authorList>
            <person name="Liu G."/>
        </authorList>
    </citation>
    <scope>NUCLEOTIDE SEQUENCE [LARGE SCALE GENOMIC DNA]</scope>
    <source>
        <strain evidence="2 3">RG29</strain>
    </source>
</reference>
<gene>
    <name evidence="2" type="ORF">KP005_14145</name>
</gene>
<dbReference type="EMBL" id="CP076724">
    <property type="protein sequence ID" value="QWV96507.1"/>
    <property type="molecule type" value="Genomic_DNA"/>
</dbReference>
<evidence type="ECO:0000313" key="3">
    <source>
        <dbReference type="Proteomes" id="UP000683493"/>
    </source>
</evidence>
<feature type="chain" id="PRO_5046523736" evidence="1">
    <location>
        <begin position="26"/>
        <end position="748"/>
    </location>
</feature>
<protein>
    <submittedName>
        <fullName evidence="2">Uncharacterized protein</fullName>
    </submittedName>
</protein>
<evidence type="ECO:0000256" key="1">
    <source>
        <dbReference type="SAM" id="SignalP"/>
    </source>
</evidence>
<feature type="signal peptide" evidence="1">
    <location>
        <begin position="1"/>
        <end position="25"/>
    </location>
</feature>
<name>A0ABX8JIM3_9BACT</name>
<proteinExistence type="predicted"/>